<protein>
    <recommendedName>
        <fullName evidence="3">Fur-regulated basic protein FbpA</fullName>
    </recommendedName>
</protein>
<sequence length="40" mass="4791">MLISWKKVVKFLVPEIQLIQLVQQEGFIRKRDPIGVKKKR</sequence>
<dbReference type="RefSeq" id="WP_379234382.1">
    <property type="nucleotide sequence ID" value="NZ_JBHSTE010000003.1"/>
</dbReference>
<accession>A0ABW1V6G8</accession>
<gene>
    <name evidence="1" type="ORF">ACFP56_11185</name>
</gene>
<dbReference type="Proteomes" id="UP001596233">
    <property type="component" value="Unassembled WGS sequence"/>
</dbReference>
<organism evidence="1 2">
    <name type="scientific">Paenibacillus septentrionalis</name>
    <dbReference type="NCBI Taxonomy" id="429342"/>
    <lineage>
        <taxon>Bacteria</taxon>
        <taxon>Bacillati</taxon>
        <taxon>Bacillota</taxon>
        <taxon>Bacilli</taxon>
        <taxon>Bacillales</taxon>
        <taxon>Paenibacillaceae</taxon>
        <taxon>Paenibacillus</taxon>
    </lineage>
</organism>
<reference evidence="2" key="1">
    <citation type="journal article" date="2019" name="Int. J. Syst. Evol. Microbiol.">
        <title>The Global Catalogue of Microorganisms (GCM) 10K type strain sequencing project: providing services to taxonomists for standard genome sequencing and annotation.</title>
        <authorList>
            <consortium name="The Broad Institute Genomics Platform"/>
            <consortium name="The Broad Institute Genome Sequencing Center for Infectious Disease"/>
            <person name="Wu L."/>
            <person name="Ma J."/>
        </authorList>
    </citation>
    <scope>NUCLEOTIDE SEQUENCE [LARGE SCALE GENOMIC DNA]</scope>
    <source>
        <strain evidence="2">PCU 280</strain>
    </source>
</reference>
<proteinExistence type="predicted"/>
<evidence type="ECO:0008006" key="3">
    <source>
        <dbReference type="Google" id="ProtNLM"/>
    </source>
</evidence>
<dbReference type="EMBL" id="JBHSTE010000003">
    <property type="protein sequence ID" value="MFC6333188.1"/>
    <property type="molecule type" value="Genomic_DNA"/>
</dbReference>
<evidence type="ECO:0000313" key="1">
    <source>
        <dbReference type="EMBL" id="MFC6333188.1"/>
    </source>
</evidence>
<keyword evidence="2" id="KW-1185">Reference proteome</keyword>
<name>A0ABW1V6G8_9BACL</name>
<evidence type="ECO:0000313" key="2">
    <source>
        <dbReference type="Proteomes" id="UP001596233"/>
    </source>
</evidence>
<comment type="caution">
    <text evidence="1">The sequence shown here is derived from an EMBL/GenBank/DDBJ whole genome shotgun (WGS) entry which is preliminary data.</text>
</comment>